<dbReference type="PATRIC" id="fig|1196324.3.peg.1351"/>
<dbReference type="eggNOG" id="COG3786">
    <property type="taxonomic scope" value="Bacteria"/>
</dbReference>
<keyword evidence="1" id="KW-0573">Peptidoglycan synthesis</keyword>
<dbReference type="PANTHER" id="PTHR38589:SF1">
    <property type="entry name" value="BLR0621 PROTEIN"/>
    <property type="match status" value="1"/>
</dbReference>
<dbReference type="OrthoDB" id="186490at2"/>
<dbReference type="Pfam" id="PF03734">
    <property type="entry name" value="YkuD"/>
    <property type="match status" value="1"/>
</dbReference>
<feature type="domain" description="L,D-TPase catalytic" evidence="2">
    <location>
        <begin position="27"/>
        <end position="201"/>
    </location>
</feature>
<dbReference type="RefSeq" id="WP_007201422.1">
    <property type="nucleotide sequence ID" value="NZ_AKKV01000022.1"/>
</dbReference>
<name>I8UHF1_9BACL</name>
<dbReference type="GO" id="GO:0071555">
    <property type="term" value="P:cell wall organization"/>
    <property type="evidence" value="ECO:0007669"/>
    <property type="project" value="UniProtKB-UniRule"/>
</dbReference>
<feature type="active site" description="Proton donor/acceptor" evidence="1">
    <location>
        <position position="164"/>
    </location>
</feature>
<dbReference type="Proteomes" id="UP000004080">
    <property type="component" value="Unassembled WGS sequence"/>
</dbReference>
<comment type="caution">
    <text evidence="3">The sequence shown here is derived from an EMBL/GenBank/DDBJ whole genome shotgun (WGS) entry which is preliminary data.</text>
</comment>
<dbReference type="CDD" id="cd16913">
    <property type="entry name" value="YkuD_like"/>
    <property type="match status" value="1"/>
</dbReference>
<dbReference type="PROSITE" id="PS52029">
    <property type="entry name" value="LD_TPASE"/>
    <property type="match status" value="1"/>
</dbReference>
<sequence>MNGFHNRLLHDAYQQKGCEQLVIVQTPLASSIGAVLFLYAYEKGKWKREDTMRGVIGKNGITTCKEEGDGKTPAGFYAVTETFGTEEAPEDIKLPYRQTTLHDYWIDDVTSPDYNTWVTFEGNPNTRWRSFEKLYLEPQYTYGAVIHYNVAPVVQGAGSAIFFHVWSGPHDPTAGCIAVCERDAKKVLQWLDPEKNPAFLLGTKHYLRKEWQF</sequence>
<evidence type="ECO:0000313" key="4">
    <source>
        <dbReference type="Proteomes" id="UP000004080"/>
    </source>
</evidence>
<dbReference type="PANTHER" id="PTHR38589">
    <property type="entry name" value="BLR0621 PROTEIN"/>
    <property type="match status" value="1"/>
</dbReference>
<gene>
    <name evidence="3" type="ORF">A374_06626</name>
</gene>
<dbReference type="GO" id="GO:0009252">
    <property type="term" value="P:peptidoglycan biosynthetic process"/>
    <property type="evidence" value="ECO:0007669"/>
    <property type="project" value="UniProtKB-KW"/>
</dbReference>
<dbReference type="GO" id="GO:0008360">
    <property type="term" value="P:regulation of cell shape"/>
    <property type="evidence" value="ECO:0007669"/>
    <property type="project" value="UniProtKB-UniRule"/>
</dbReference>
<dbReference type="AlphaFoldDB" id="I8UHF1"/>
<dbReference type="EMBL" id="AKKV01000022">
    <property type="protein sequence ID" value="EIT86253.1"/>
    <property type="molecule type" value="Genomic_DNA"/>
</dbReference>
<dbReference type="InterPro" id="IPR005490">
    <property type="entry name" value="LD_TPept_cat_dom"/>
</dbReference>
<evidence type="ECO:0000256" key="1">
    <source>
        <dbReference type="PROSITE-ProRule" id="PRU01373"/>
    </source>
</evidence>
<keyword evidence="1" id="KW-0961">Cell wall biogenesis/degradation</keyword>
<protein>
    <recommendedName>
        <fullName evidence="2">L,D-TPase catalytic domain-containing protein</fullName>
    </recommendedName>
</protein>
<proteinExistence type="predicted"/>
<dbReference type="GO" id="GO:0016740">
    <property type="term" value="F:transferase activity"/>
    <property type="evidence" value="ECO:0007669"/>
    <property type="project" value="InterPro"/>
</dbReference>
<comment type="pathway">
    <text evidence="1">Cell wall biogenesis; peptidoglycan biosynthesis.</text>
</comment>
<evidence type="ECO:0000259" key="2">
    <source>
        <dbReference type="PROSITE" id="PS52029"/>
    </source>
</evidence>
<keyword evidence="4" id="KW-1185">Reference proteome</keyword>
<accession>I8UHF1</accession>
<keyword evidence="1" id="KW-0133">Cell shape</keyword>
<evidence type="ECO:0000313" key="3">
    <source>
        <dbReference type="EMBL" id="EIT86253.1"/>
    </source>
</evidence>
<reference evidence="3 4" key="1">
    <citation type="journal article" date="2012" name="J. Bacteriol.">
        <title>Genome of Bacillus macauensis ZFHKF-1, a Long-Chain-Forming Bacterium.</title>
        <authorList>
            <person name="Cai L."/>
            <person name="Zhang T."/>
        </authorList>
    </citation>
    <scope>NUCLEOTIDE SEQUENCE [LARGE SCALE GENOMIC DNA]</scope>
    <source>
        <strain evidence="3 4">ZFHKF-1</strain>
    </source>
</reference>
<feature type="active site" description="Nucleophile" evidence="1">
    <location>
        <position position="176"/>
    </location>
</feature>
<organism evidence="3 4">
    <name type="scientific">Fictibacillus macauensis ZFHKF-1</name>
    <dbReference type="NCBI Taxonomy" id="1196324"/>
    <lineage>
        <taxon>Bacteria</taxon>
        <taxon>Bacillati</taxon>
        <taxon>Bacillota</taxon>
        <taxon>Bacilli</taxon>
        <taxon>Bacillales</taxon>
        <taxon>Fictibacillaceae</taxon>
        <taxon>Fictibacillus</taxon>
    </lineage>
</organism>